<gene>
    <name evidence="1" type="ORF">M413DRAFT_444586</name>
</gene>
<sequence length="102" mass="11676">MFYVILADLEFRMVCRKDSNSGPTFETTREFRVSAAVNSRKEIIALYHSIGFTPEASFTSQGSRDPRRLRCLSPSCHLRHELLLWRGFIASRIVRPLSCGPD</sequence>
<dbReference type="HOGENOM" id="CLU_2277838_0_0_1"/>
<reference evidence="2" key="2">
    <citation type="submission" date="2015-01" db="EMBL/GenBank/DDBJ databases">
        <title>Evolutionary Origins and Diversification of the Mycorrhizal Mutualists.</title>
        <authorList>
            <consortium name="DOE Joint Genome Institute"/>
            <consortium name="Mycorrhizal Genomics Consortium"/>
            <person name="Kohler A."/>
            <person name="Kuo A."/>
            <person name="Nagy L.G."/>
            <person name="Floudas D."/>
            <person name="Copeland A."/>
            <person name="Barry K.W."/>
            <person name="Cichocki N."/>
            <person name="Veneault-Fourrey C."/>
            <person name="LaButti K."/>
            <person name="Lindquist E.A."/>
            <person name="Lipzen A."/>
            <person name="Lundell T."/>
            <person name="Morin E."/>
            <person name="Murat C."/>
            <person name="Riley R."/>
            <person name="Ohm R."/>
            <person name="Sun H."/>
            <person name="Tunlid A."/>
            <person name="Henrissat B."/>
            <person name="Grigoriev I.V."/>
            <person name="Hibbett D.S."/>
            <person name="Martin F."/>
        </authorList>
    </citation>
    <scope>NUCLEOTIDE SEQUENCE [LARGE SCALE GENOMIC DNA]</scope>
    <source>
        <strain evidence="2">h7</strain>
    </source>
</reference>
<evidence type="ECO:0000313" key="1">
    <source>
        <dbReference type="EMBL" id="KIM42120.1"/>
    </source>
</evidence>
<accession>A0A0C3BZW5</accession>
<name>A0A0C3BZW5_HEBCY</name>
<proteinExistence type="predicted"/>
<dbReference type="Proteomes" id="UP000053424">
    <property type="component" value="Unassembled WGS sequence"/>
</dbReference>
<evidence type="ECO:0000313" key="2">
    <source>
        <dbReference type="Proteomes" id="UP000053424"/>
    </source>
</evidence>
<keyword evidence="2" id="KW-1185">Reference proteome</keyword>
<organism evidence="1 2">
    <name type="scientific">Hebeloma cylindrosporum</name>
    <dbReference type="NCBI Taxonomy" id="76867"/>
    <lineage>
        <taxon>Eukaryota</taxon>
        <taxon>Fungi</taxon>
        <taxon>Dikarya</taxon>
        <taxon>Basidiomycota</taxon>
        <taxon>Agaricomycotina</taxon>
        <taxon>Agaricomycetes</taxon>
        <taxon>Agaricomycetidae</taxon>
        <taxon>Agaricales</taxon>
        <taxon>Agaricineae</taxon>
        <taxon>Hymenogastraceae</taxon>
        <taxon>Hebeloma</taxon>
    </lineage>
</organism>
<reference evidence="1 2" key="1">
    <citation type="submission" date="2014-04" db="EMBL/GenBank/DDBJ databases">
        <authorList>
            <consortium name="DOE Joint Genome Institute"/>
            <person name="Kuo A."/>
            <person name="Gay G."/>
            <person name="Dore J."/>
            <person name="Kohler A."/>
            <person name="Nagy L.G."/>
            <person name="Floudas D."/>
            <person name="Copeland A."/>
            <person name="Barry K.W."/>
            <person name="Cichocki N."/>
            <person name="Veneault-Fourrey C."/>
            <person name="LaButti K."/>
            <person name="Lindquist E.A."/>
            <person name="Lipzen A."/>
            <person name="Lundell T."/>
            <person name="Morin E."/>
            <person name="Murat C."/>
            <person name="Sun H."/>
            <person name="Tunlid A."/>
            <person name="Henrissat B."/>
            <person name="Grigoriev I.V."/>
            <person name="Hibbett D.S."/>
            <person name="Martin F."/>
            <person name="Nordberg H.P."/>
            <person name="Cantor M.N."/>
            <person name="Hua S.X."/>
        </authorList>
    </citation>
    <scope>NUCLEOTIDE SEQUENCE [LARGE SCALE GENOMIC DNA]</scope>
    <source>
        <strain evidence="2">h7</strain>
    </source>
</reference>
<protein>
    <submittedName>
        <fullName evidence="1">Uncharacterized protein</fullName>
    </submittedName>
</protein>
<dbReference type="EMBL" id="KN831778">
    <property type="protein sequence ID" value="KIM42120.1"/>
    <property type="molecule type" value="Genomic_DNA"/>
</dbReference>
<dbReference type="AlphaFoldDB" id="A0A0C3BZW5"/>